<keyword evidence="4" id="KW-0597">Phosphoprotein</keyword>
<dbReference type="Gene3D" id="3.30.450.20">
    <property type="entry name" value="PAS domain"/>
    <property type="match status" value="1"/>
</dbReference>
<gene>
    <name evidence="7" type="ORF">XM47_08105</name>
</gene>
<evidence type="ECO:0000256" key="4">
    <source>
        <dbReference type="PROSITE-ProRule" id="PRU00169"/>
    </source>
</evidence>
<dbReference type="PATRIC" id="fig|1513271.3.peg.1653"/>
<dbReference type="InterPro" id="IPR043128">
    <property type="entry name" value="Rev_trsase/Diguanyl_cyclase"/>
</dbReference>
<comment type="cofactor">
    <cofactor evidence="1">
        <name>Mg(2+)</name>
        <dbReference type="ChEBI" id="CHEBI:18420"/>
    </cofactor>
</comment>
<dbReference type="SMART" id="SM00448">
    <property type="entry name" value="REC"/>
    <property type="match status" value="1"/>
</dbReference>
<dbReference type="SUPFAM" id="SSF52172">
    <property type="entry name" value="CheY-like"/>
    <property type="match status" value="1"/>
</dbReference>
<dbReference type="InterPro" id="IPR029787">
    <property type="entry name" value="Nucleotide_cyclase"/>
</dbReference>
<dbReference type="InterPro" id="IPR011006">
    <property type="entry name" value="CheY-like_superfamily"/>
</dbReference>
<dbReference type="InterPro" id="IPR001789">
    <property type="entry name" value="Sig_transdc_resp-reg_receiver"/>
</dbReference>
<dbReference type="Pfam" id="PF00072">
    <property type="entry name" value="Response_reg"/>
    <property type="match status" value="1"/>
</dbReference>
<evidence type="ECO:0000313" key="8">
    <source>
        <dbReference type="Proteomes" id="UP000037600"/>
    </source>
</evidence>
<comment type="catalytic activity">
    <reaction evidence="3">
        <text>2 GTP = 3',3'-c-di-GMP + 2 diphosphate</text>
        <dbReference type="Rhea" id="RHEA:24898"/>
        <dbReference type="ChEBI" id="CHEBI:33019"/>
        <dbReference type="ChEBI" id="CHEBI:37565"/>
        <dbReference type="ChEBI" id="CHEBI:58805"/>
        <dbReference type="EC" id="2.7.7.65"/>
    </reaction>
</comment>
<dbReference type="EC" id="2.7.7.65" evidence="2"/>
<evidence type="ECO:0000259" key="5">
    <source>
        <dbReference type="PROSITE" id="PS50110"/>
    </source>
</evidence>
<dbReference type="PANTHER" id="PTHR45138">
    <property type="entry name" value="REGULATORY COMPONENTS OF SENSORY TRANSDUCTION SYSTEM"/>
    <property type="match status" value="1"/>
</dbReference>
<dbReference type="PROSITE" id="PS50887">
    <property type="entry name" value="GGDEF"/>
    <property type="match status" value="1"/>
</dbReference>
<name>A0A0J8GWH6_9ALTE</name>
<evidence type="ECO:0000313" key="7">
    <source>
        <dbReference type="EMBL" id="KMT65649.1"/>
    </source>
</evidence>
<accession>A0A0J8GWH6</accession>
<dbReference type="NCBIfam" id="TIGR00254">
    <property type="entry name" value="GGDEF"/>
    <property type="match status" value="1"/>
</dbReference>
<dbReference type="InterPro" id="IPR000014">
    <property type="entry name" value="PAS"/>
</dbReference>
<feature type="modified residue" description="4-aspartylphosphate" evidence="4">
    <location>
        <position position="57"/>
    </location>
</feature>
<dbReference type="EMBL" id="LAZL01000010">
    <property type="protein sequence ID" value="KMT65649.1"/>
    <property type="molecule type" value="Genomic_DNA"/>
</dbReference>
<evidence type="ECO:0000256" key="1">
    <source>
        <dbReference type="ARBA" id="ARBA00001946"/>
    </source>
</evidence>
<dbReference type="GO" id="GO:0043709">
    <property type="term" value="P:cell adhesion involved in single-species biofilm formation"/>
    <property type="evidence" value="ECO:0007669"/>
    <property type="project" value="TreeGrafter"/>
</dbReference>
<dbReference type="CDD" id="cd00156">
    <property type="entry name" value="REC"/>
    <property type="match status" value="1"/>
</dbReference>
<sequence length="426" mass="48557">MHNVVLLIDDSELDKSIYTRFLESTKNQDEYRVLTLEDPNQIPQIFKSVNIDCVLLDYKLENNKNGLELIHAIKQHSPYSGILFLTGFGDETIATKAFKLGADDYLNKSDLSQSRLEITVKNIIEKKQNQLAQAKTNRELNLLRKAIENSQSLMMVCEPEVGLFITFNQQVCRFLGVSELAIKSHSFMSFTDYFNSPAEWRKFVAELQKKKVMQIEANLINLDKEKVPFEIDCNYSRIDNKDYLLFSGTDISRLTKIQNELQTLVIKDPLTQLLNRRGLIASYEKTLQVATRENYAFAFAIFDLDNFKKINDIHGHQAGDTVLTQFSDLLAKKFKRALDIVSRVGGEEFIVIVTDKDKASIRQLFNDVIKTSPAVTTPSTTASCGWVCVQGNSQIKNYDRLYALADKALYQAKENGRNQCIEAKLT</sequence>
<dbReference type="GO" id="GO:1902201">
    <property type="term" value="P:negative regulation of bacterial-type flagellum-dependent cell motility"/>
    <property type="evidence" value="ECO:0007669"/>
    <property type="project" value="TreeGrafter"/>
</dbReference>
<dbReference type="AlphaFoldDB" id="A0A0J8GWH6"/>
<dbReference type="PROSITE" id="PS50110">
    <property type="entry name" value="RESPONSE_REGULATORY"/>
    <property type="match status" value="1"/>
</dbReference>
<evidence type="ECO:0000256" key="3">
    <source>
        <dbReference type="ARBA" id="ARBA00034247"/>
    </source>
</evidence>
<dbReference type="SUPFAM" id="SSF55073">
    <property type="entry name" value="Nucleotide cyclase"/>
    <property type="match status" value="1"/>
</dbReference>
<dbReference type="GO" id="GO:0052621">
    <property type="term" value="F:diguanylate cyclase activity"/>
    <property type="evidence" value="ECO:0007669"/>
    <property type="project" value="UniProtKB-EC"/>
</dbReference>
<comment type="caution">
    <text evidence="7">The sequence shown here is derived from an EMBL/GenBank/DDBJ whole genome shotgun (WGS) entry which is preliminary data.</text>
</comment>
<evidence type="ECO:0000259" key="6">
    <source>
        <dbReference type="PROSITE" id="PS50887"/>
    </source>
</evidence>
<dbReference type="STRING" id="1513271.XM47_08105"/>
<keyword evidence="8" id="KW-1185">Reference proteome</keyword>
<dbReference type="CDD" id="cd01949">
    <property type="entry name" value="GGDEF"/>
    <property type="match status" value="1"/>
</dbReference>
<dbReference type="Pfam" id="PF00990">
    <property type="entry name" value="GGDEF"/>
    <property type="match status" value="1"/>
</dbReference>
<dbReference type="InterPro" id="IPR050469">
    <property type="entry name" value="Diguanylate_Cyclase"/>
</dbReference>
<dbReference type="SUPFAM" id="SSF55785">
    <property type="entry name" value="PYP-like sensor domain (PAS domain)"/>
    <property type="match status" value="1"/>
</dbReference>
<dbReference type="Proteomes" id="UP000037600">
    <property type="component" value="Unassembled WGS sequence"/>
</dbReference>
<proteinExistence type="predicted"/>
<dbReference type="RefSeq" id="WP_048691476.1">
    <property type="nucleotide sequence ID" value="NZ_KQ130487.1"/>
</dbReference>
<organism evidence="7 8">
    <name type="scientific">Catenovulum maritimum</name>
    <dbReference type="NCBI Taxonomy" id="1513271"/>
    <lineage>
        <taxon>Bacteria</taxon>
        <taxon>Pseudomonadati</taxon>
        <taxon>Pseudomonadota</taxon>
        <taxon>Gammaproteobacteria</taxon>
        <taxon>Alteromonadales</taxon>
        <taxon>Alteromonadaceae</taxon>
        <taxon>Catenovulum</taxon>
    </lineage>
</organism>
<evidence type="ECO:0000256" key="2">
    <source>
        <dbReference type="ARBA" id="ARBA00012528"/>
    </source>
</evidence>
<dbReference type="OrthoDB" id="9812260at2"/>
<dbReference type="Pfam" id="PF13426">
    <property type="entry name" value="PAS_9"/>
    <property type="match status" value="1"/>
</dbReference>
<dbReference type="PANTHER" id="PTHR45138:SF9">
    <property type="entry name" value="DIGUANYLATE CYCLASE DGCM-RELATED"/>
    <property type="match status" value="1"/>
</dbReference>
<feature type="domain" description="Response regulatory" evidence="5">
    <location>
        <begin position="4"/>
        <end position="123"/>
    </location>
</feature>
<dbReference type="InterPro" id="IPR035965">
    <property type="entry name" value="PAS-like_dom_sf"/>
</dbReference>
<protein>
    <recommendedName>
        <fullName evidence="2">diguanylate cyclase</fullName>
        <ecNumber evidence="2">2.7.7.65</ecNumber>
    </recommendedName>
</protein>
<dbReference type="FunFam" id="3.30.70.270:FF:000001">
    <property type="entry name" value="Diguanylate cyclase domain protein"/>
    <property type="match status" value="1"/>
</dbReference>
<dbReference type="Gene3D" id="3.30.70.270">
    <property type="match status" value="1"/>
</dbReference>
<dbReference type="InterPro" id="IPR000160">
    <property type="entry name" value="GGDEF_dom"/>
</dbReference>
<reference evidence="7 8" key="1">
    <citation type="submission" date="2015-04" db="EMBL/GenBank/DDBJ databases">
        <title>Draft Genome Sequence of the Novel Agar-Digesting Marine Bacterium Q1.</title>
        <authorList>
            <person name="Li Y."/>
            <person name="Li D."/>
            <person name="Chen G."/>
            <person name="Du Z."/>
        </authorList>
    </citation>
    <scope>NUCLEOTIDE SEQUENCE [LARGE SCALE GENOMIC DNA]</scope>
    <source>
        <strain evidence="7 8">Q1</strain>
    </source>
</reference>
<dbReference type="SMART" id="SM00267">
    <property type="entry name" value="GGDEF"/>
    <property type="match status" value="1"/>
</dbReference>
<dbReference type="GO" id="GO:0005886">
    <property type="term" value="C:plasma membrane"/>
    <property type="evidence" value="ECO:0007669"/>
    <property type="project" value="TreeGrafter"/>
</dbReference>
<dbReference type="GO" id="GO:0000160">
    <property type="term" value="P:phosphorelay signal transduction system"/>
    <property type="evidence" value="ECO:0007669"/>
    <property type="project" value="InterPro"/>
</dbReference>
<dbReference type="Gene3D" id="3.40.50.2300">
    <property type="match status" value="1"/>
</dbReference>
<feature type="domain" description="GGDEF" evidence="6">
    <location>
        <begin position="295"/>
        <end position="425"/>
    </location>
</feature>